<accession>K0NI98</accession>
<dbReference type="Pfam" id="PF08448">
    <property type="entry name" value="PAS_4"/>
    <property type="match status" value="1"/>
</dbReference>
<protein>
    <submittedName>
        <fullName evidence="2">Putative PAS/PAC sensor protein</fullName>
    </submittedName>
</protein>
<dbReference type="HOGENOM" id="CLU_1228277_0_0_7"/>
<proteinExistence type="predicted"/>
<feature type="domain" description="PAC" evidence="1">
    <location>
        <begin position="96"/>
        <end position="148"/>
    </location>
</feature>
<evidence type="ECO:0000313" key="3">
    <source>
        <dbReference type="Proteomes" id="UP000007347"/>
    </source>
</evidence>
<organism evidence="2 3">
    <name type="scientific">Desulfobacula toluolica (strain DSM 7467 / Tol2)</name>
    <dbReference type="NCBI Taxonomy" id="651182"/>
    <lineage>
        <taxon>Bacteria</taxon>
        <taxon>Pseudomonadati</taxon>
        <taxon>Thermodesulfobacteriota</taxon>
        <taxon>Desulfobacteria</taxon>
        <taxon>Desulfobacterales</taxon>
        <taxon>Desulfobacteraceae</taxon>
        <taxon>Desulfobacula</taxon>
    </lineage>
</organism>
<gene>
    <name evidence="2" type="ordered locus">TOL2_C05340</name>
</gene>
<reference evidence="2 3" key="1">
    <citation type="journal article" date="2013" name="Environ. Microbiol.">
        <title>Complete genome, catabolic sub-proteomes and key-metabolites of Desulfobacula toluolica Tol2, a marine, aromatic compound-degrading, sulfate-reducing bacterium.</title>
        <authorList>
            <person name="Wohlbrand L."/>
            <person name="Jacob J.H."/>
            <person name="Kube M."/>
            <person name="Mussmann M."/>
            <person name="Jarling R."/>
            <person name="Beck A."/>
            <person name="Amann R."/>
            <person name="Wilkes H."/>
            <person name="Reinhardt R."/>
            <person name="Rabus R."/>
        </authorList>
    </citation>
    <scope>NUCLEOTIDE SEQUENCE [LARGE SCALE GENOMIC DNA]</scope>
    <source>
        <strain evidence="3">DSM 7467 / Tol2</strain>
    </source>
</reference>
<dbReference type="Gene3D" id="3.30.450.20">
    <property type="entry name" value="PAS domain"/>
    <property type="match status" value="1"/>
</dbReference>
<dbReference type="OrthoDB" id="9792686at2"/>
<keyword evidence="3" id="KW-1185">Reference proteome</keyword>
<sequence length="212" mass="23937">MVDEIIKIEKSLGLPFLQAVLENSSACIILAEASSGKIIYINNAVRIFRGKTDAPLDNIALKEYVLSWKDLFPDGTPMKNEEMPLARAILNDEIISNEEVIVELDNGEYRWALASASPIKDENGTTVAGIVSWLDITDYKEKQIELQKTKDEIKTLKGLIPICSSCKKIRDDKGNWSQIEEYIRRHSEAEFSHGICKECIVKLYPDLDIYGK</sequence>
<dbReference type="NCBIfam" id="TIGR00229">
    <property type="entry name" value="sensory_box"/>
    <property type="match status" value="1"/>
</dbReference>
<dbReference type="STRING" id="651182.TOL2_C05340"/>
<dbReference type="SUPFAM" id="SSF55785">
    <property type="entry name" value="PYP-like sensor domain (PAS domain)"/>
    <property type="match status" value="1"/>
</dbReference>
<dbReference type="AlphaFoldDB" id="K0NI98"/>
<dbReference type="InterPro" id="IPR000014">
    <property type="entry name" value="PAS"/>
</dbReference>
<dbReference type="InterPro" id="IPR035965">
    <property type="entry name" value="PAS-like_dom_sf"/>
</dbReference>
<dbReference type="EMBL" id="FO203503">
    <property type="protein sequence ID" value="CCK78702.1"/>
    <property type="molecule type" value="Genomic_DNA"/>
</dbReference>
<evidence type="ECO:0000259" key="1">
    <source>
        <dbReference type="PROSITE" id="PS50113"/>
    </source>
</evidence>
<dbReference type="InterPro" id="IPR013656">
    <property type="entry name" value="PAS_4"/>
</dbReference>
<dbReference type="Proteomes" id="UP000007347">
    <property type="component" value="Chromosome"/>
</dbReference>
<dbReference type="PROSITE" id="PS50113">
    <property type="entry name" value="PAC"/>
    <property type="match status" value="1"/>
</dbReference>
<dbReference type="InterPro" id="IPR000700">
    <property type="entry name" value="PAS-assoc_C"/>
</dbReference>
<evidence type="ECO:0000313" key="2">
    <source>
        <dbReference type="EMBL" id="CCK78702.1"/>
    </source>
</evidence>
<dbReference type="KEGG" id="dto:TOL2_C05340"/>
<dbReference type="CDD" id="cd00130">
    <property type="entry name" value="PAS"/>
    <property type="match status" value="1"/>
</dbReference>
<dbReference type="RefSeq" id="WP_014956058.1">
    <property type="nucleotide sequence ID" value="NC_018645.1"/>
</dbReference>
<name>K0NI98_DESTT</name>